<dbReference type="AlphaFoldDB" id="A0A2K3NHH1"/>
<evidence type="ECO:0000313" key="2">
    <source>
        <dbReference type="Proteomes" id="UP000236291"/>
    </source>
</evidence>
<comment type="caution">
    <text evidence="1">The sequence shown here is derived from an EMBL/GenBank/DDBJ whole genome shotgun (WGS) entry which is preliminary data.</text>
</comment>
<protein>
    <submittedName>
        <fullName evidence="1">SEC-C motif protein</fullName>
    </submittedName>
</protein>
<evidence type="ECO:0000313" key="1">
    <source>
        <dbReference type="EMBL" id="PNY02481.1"/>
    </source>
</evidence>
<dbReference type="EMBL" id="ASHM01021412">
    <property type="protein sequence ID" value="PNY02481.1"/>
    <property type="molecule type" value="Genomic_DNA"/>
</dbReference>
<dbReference type="Proteomes" id="UP000236291">
    <property type="component" value="Unassembled WGS sequence"/>
</dbReference>
<reference evidence="1 2" key="2">
    <citation type="journal article" date="2017" name="Front. Plant Sci.">
        <title>Gene Classification and Mining of Molecular Markers Useful in Red Clover (Trifolium pratense) Breeding.</title>
        <authorList>
            <person name="Istvanek J."/>
            <person name="Dluhosova J."/>
            <person name="Dluhos P."/>
            <person name="Patkova L."/>
            <person name="Nedelnik J."/>
            <person name="Repkova J."/>
        </authorList>
    </citation>
    <scope>NUCLEOTIDE SEQUENCE [LARGE SCALE GENOMIC DNA]</scope>
    <source>
        <strain evidence="2">cv. Tatra</strain>
        <tissue evidence="1">Young leaves</tissue>
    </source>
</reference>
<gene>
    <name evidence="1" type="ORF">L195_g025791</name>
</gene>
<reference evidence="1 2" key="1">
    <citation type="journal article" date="2014" name="Am. J. Bot.">
        <title>Genome assembly and annotation for red clover (Trifolium pratense; Fabaceae).</title>
        <authorList>
            <person name="Istvanek J."/>
            <person name="Jaros M."/>
            <person name="Krenek A."/>
            <person name="Repkova J."/>
        </authorList>
    </citation>
    <scope>NUCLEOTIDE SEQUENCE [LARGE SCALE GENOMIC DNA]</scope>
    <source>
        <strain evidence="2">cv. Tatra</strain>
        <tissue evidence="1">Young leaves</tissue>
    </source>
</reference>
<name>A0A2K3NHH1_TRIPR</name>
<organism evidence="1 2">
    <name type="scientific">Trifolium pratense</name>
    <name type="common">Red clover</name>
    <dbReference type="NCBI Taxonomy" id="57577"/>
    <lineage>
        <taxon>Eukaryota</taxon>
        <taxon>Viridiplantae</taxon>
        <taxon>Streptophyta</taxon>
        <taxon>Embryophyta</taxon>
        <taxon>Tracheophyta</taxon>
        <taxon>Spermatophyta</taxon>
        <taxon>Magnoliopsida</taxon>
        <taxon>eudicotyledons</taxon>
        <taxon>Gunneridae</taxon>
        <taxon>Pentapetalae</taxon>
        <taxon>rosids</taxon>
        <taxon>fabids</taxon>
        <taxon>Fabales</taxon>
        <taxon>Fabaceae</taxon>
        <taxon>Papilionoideae</taxon>
        <taxon>50 kb inversion clade</taxon>
        <taxon>NPAAA clade</taxon>
        <taxon>Hologalegina</taxon>
        <taxon>IRL clade</taxon>
        <taxon>Trifolieae</taxon>
        <taxon>Trifolium</taxon>
    </lineage>
</organism>
<sequence length="249" mass="28224">MAALRILNRIRNCNHNLLNKNYDYHYRSISTTLHLQSSWINKVKNVFTGQKSDGGQVDASQFTSESFTLLHFADEMKKARKIGTFKDYMVGRSSEVTFTTAFEKYEAIIRYLAAFDYTGENLKTSQKQEAAKHCNCTIADVENALAKFTWAKEAQKKILELNKEGKPMPKSIAEVWFEHFYLETCTFGIISTVGVPYYKLGAKPWVNDSGQITMPPHGLNVSRGHTVMVAIPKTHALCSSVKIHQKHHG</sequence>
<dbReference type="PANTHER" id="PTHR36750:SF1">
    <property type="entry name" value="SEC-C MOTIF PROTEIN"/>
    <property type="match status" value="1"/>
</dbReference>
<proteinExistence type="predicted"/>
<dbReference type="PANTHER" id="PTHR36750">
    <property type="entry name" value="SEC-C MOTIF PROTEIN"/>
    <property type="match status" value="1"/>
</dbReference>
<accession>A0A2K3NHH1</accession>
<dbReference type="STRING" id="57577.A0A2K3NHH1"/>